<reference evidence="1" key="1">
    <citation type="submission" date="2022-11" db="EMBL/GenBank/DDBJ databases">
        <title>Minimal conservation of predation-associated metabolite biosynthetic gene clusters underscores biosynthetic potential of Myxococcota including descriptions for ten novel species: Archangium lansinium sp. nov., Myxococcus landrumus sp. nov., Nannocystis bai.</title>
        <authorList>
            <person name="Ahearne A."/>
            <person name="Stevens C."/>
            <person name="Dowd S."/>
        </authorList>
    </citation>
    <scope>NUCLEOTIDE SEQUENCE</scope>
    <source>
        <strain evidence="1">Fl3</strain>
    </source>
</reference>
<dbReference type="SUPFAM" id="SSF54427">
    <property type="entry name" value="NTF2-like"/>
    <property type="match status" value="1"/>
</dbReference>
<dbReference type="Proteomes" id="UP001164459">
    <property type="component" value="Chromosome"/>
</dbReference>
<dbReference type="Pfam" id="PF07366">
    <property type="entry name" value="SnoaL"/>
    <property type="match status" value="1"/>
</dbReference>
<accession>A0ABY7H7F1</accession>
<name>A0ABY7H7F1_9BACT</name>
<gene>
    <name evidence="1" type="ORF">O0S08_03500</name>
</gene>
<evidence type="ECO:0000313" key="1">
    <source>
        <dbReference type="EMBL" id="WAS95204.1"/>
    </source>
</evidence>
<evidence type="ECO:0000313" key="2">
    <source>
        <dbReference type="Proteomes" id="UP001164459"/>
    </source>
</evidence>
<organism evidence="1 2">
    <name type="scientific">Nannocystis punicea</name>
    <dbReference type="NCBI Taxonomy" id="2995304"/>
    <lineage>
        <taxon>Bacteria</taxon>
        <taxon>Pseudomonadati</taxon>
        <taxon>Myxococcota</taxon>
        <taxon>Polyangia</taxon>
        <taxon>Nannocystales</taxon>
        <taxon>Nannocystaceae</taxon>
        <taxon>Nannocystis</taxon>
    </lineage>
</organism>
<dbReference type="Gene3D" id="3.10.450.50">
    <property type="match status" value="1"/>
</dbReference>
<proteinExistence type="predicted"/>
<protein>
    <submittedName>
        <fullName evidence="1">Ester cyclase</fullName>
    </submittedName>
</protein>
<sequence>MPIFITPARLQALAVVLCLPACTEEVAMSETRVAAANKAAVLRLFDEVLNGGRDHVLPELIAAEFVNTNTGIAGPEGMASGARFLRTTFEAPRFVVEDAMAEGDRVAVRWKLLGRHVGPFRGAPPSGEAVVMPAMSMYRMVEGKIAESWVQSGPLQPGGAS</sequence>
<dbReference type="RefSeq" id="WP_269037536.1">
    <property type="nucleotide sequence ID" value="NZ_CP114040.1"/>
</dbReference>
<keyword evidence="2" id="KW-1185">Reference proteome</keyword>
<dbReference type="InterPro" id="IPR009959">
    <property type="entry name" value="Cyclase_SnoaL-like"/>
</dbReference>
<dbReference type="PANTHER" id="PTHR38436">
    <property type="entry name" value="POLYKETIDE CYCLASE SNOAL-LIKE DOMAIN"/>
    <property type="match status" value="1"/>
</dbReference>
<dbReference type="EMBL" id="CP114040">
    <property type="protein sequence ID" value="WAS95204.1"/>
    <property type="molecule type" value="Genomic_DNA"/>
</dbReference>
<dbReference type="InterPro" id="IPR032710">
    <property type="entry name" value="NTF2-like_dom_sf"/>
</dbReference>
<dbReference type="PANTHER" id="PTHR38436:SF1">
    <property type="entry name" value="ESTER CYCLASE"/>
    <property type="match status" value="1"/>
</dbReference>